<dbReference type="AlphaFoldDB" id="A0A9Q3I702"/>
<reference evidence="1" key="1">
    <citation type="submission" date="2021-03" db="EMBL/GenBank/DDBJ databases">
        <title>Draft genome sequence of rust myrtle Austropuccinia psidii MF-1, a brazilian biotype.</title>
        <authorList>
            <person name="Quecine M.C."/>
            <person name="Pachon D.M.R."/>
            <person name="Bonatelli M.L."/>
            <person name="Correr F.H."/>
            <person name="Franceschini L.M."/>
            <person name="Leite T.F."/>
            <person name="Margarido G.R.A."/>
            <person name="Almeida C.A."/>
            <person name="Ferrarezi J.A."/>
            <person name="Labate C.A."/>
        </authorList>
    </citation>
    <scope>NUCLEOTIDE SEQUENCE</scope>
    <source>
        <strain evidence="1">MF-1</strain>
    </source>
</reference>
<keyword evidence="2" id="KW-1185">Reference proteome</keyword>
<dbReference type="Proteomes" id="UP000765509">
    <property type="component" value="Unassembled WGS sequence"/>
</dbReference>
<protein>
    <submittedName>
        <fullName evidence="1">Uncharacterized protein</fullName>
    </submittedName>
</protein>
<proteinExistence type="predicted"/>
<accession>A0A9Q3I702</accession>
<name>A0A9Q3I702_9BASI</name>
<sequence>MKLNQVNFYNTRQTELWQELTNKEYMYEIEVIHLIQSFQHELRNSERYSNSKMNDVEQLLHTLPRISKPLNQNEGAVIPNPQVLDAENSQLKNEFSTSFHTLESSMGQALLKELPKLKAWPHFSGEGEYEHMEFMRGIDMIKEDFVLPERFGTARFKKIIPQMVYQIETSK</sequence>
<organism evidence="1 2">
    <name type="scientific">Austropuccinia psidii MF-1</name>
    <dbReference type="NCBI Taxonomy" id="1389203"/>
    <lineage>
        <taxon>Eukaryota</taxon>
        <taxon>Fungi</taxon>
        <taxon>Dikarya</taxon>
        <taxon>Basidiomycota</taxon>
        <taxon>Pucciniomycotina</taxon>
        <taxon>Pucciniomycetes</taxon>
        <taxon>Pucciniales</taxon>
        <taxon>Sphaerophragmiaceae</taxon>
        <taxon>Austropuccinia</taxon>
    </lineage>
</organism>
<comment type="caution">
    <text evidence="1">The sequence shown here is derived from an EMBL/GenBank/DDBJ whole genome shotgun (WGS) entry which is preliminary data.</text>
</comment>
<evidence type="ECO:0000313" key="1">
    <source>
        <dbReference type="EMBL" id="MBW0528144.1"/>
    </source>
</evidence>
<dbReference type="EMBL" id="AVOT02034110">
    <property type="protein sequence ID" value="MBW0528144.1"/>
    <property type="molecule type" value="Genomic_DNA"/>
</dbReference>
<evidence type="ECO:0000313" key="2">
    <source>
        <dbReference type="Proteomes" id="UP000765509"/>
    </source>
</evidence>
<gene>
    <name evidence="1" type="ORF">O181_067859</name>
</gene>